<proteinExistence type="predicted"/>
<keyword evidence="1" id="KW-0472">Membrane</keyword>
<dbReference type="InterPro" id="IPR021047">
    <property type="entry name" value="Mannosyltransferase_CMT1"/>
</dbReference>
<evidence type="ECO:0000256" key="1">
    <source>
        <dbReference type="SAM" id="Phobius"/>
    </source>
</evidence>
<feature type="transmembrane region" description="Helical" evidence="1">
    <location>
        <begin position="35"/>
        <end position="54"/>
    </location>
</feature>
<organism evidence="2 3">
    <name type="scientific">Aspergillus calidoustus</name>
    <dbReference type="NCBI Taxonomy" id="454130"/>
    <lineage>
        <taxon>Eukaryota</taxon>
        <taxon>Fungi</taxon>
        <taxon>Dikarya</taxon>
        <taxon>Ascomycota</taxon>
        <taxon>Pezizomycotina</taxon>
        <taxon>Eurotiomycetes</taxon>
        <taxon>Eurotiomycetidae</taxon>
        <taxon>Eurotiales</taxon>
        <taxon>Aspergillaceae</taxon>
        <taxon>Aspergillus</taxon>
        <taxon>Aspergillus subgen. Nidulantes</taxon>
    </lineage>
</organism>
<sequence length="405" mass="46337">MHVIETCKSILHGLSFLALAALRQVLRYHKLRRRLLQILVLIVVLWSTADVILVRRHLNEEQTHLDYKPPERQRVFIASVIRNNKRSLPEGWSEAIVGLADVFGSDNIFVSICETGSSDNTKNFLRDLDKALEANRIGRRVITSVAEPRNTASRDHDSGHHPPYIPQLRNKCLEPLYDLRGAGLLFDRILFLSDIAFTTEDVLALLGTNYGTYTAACSFDPLNFPAYNDQFALRDADGYEPLMQKWPFFRSSRSRDDMKSMLPVRVRSCWDGMVFMATEAFYSTSSVQFRGVPDGLAEAHLEASECCLIHADNVLSGRRGVYLNPFVRVGSETATNPSTHPNSSWLTTWGVIESIWENRLRRWFTFPNLARWPLRRKLSGWESQDEHHKERGDFCLINELQPTVT</sequence>
<dbReference type="OMA" id="TENGWAH"/>
<dbReference type="Proteomes" id="UP000054771">
    <property type="component" value="Unassembled WGS sequence"/>
</dbReference>
<evidence type="ECO:0008006" key="4">
    <source>
        <dbReference type="Google" id="ProtNLM"/>
    </source>
</evidence>
<dbReference type="EMBL" id="CDMC01000010">
    <property type="protein sequence ID" value="CEL07771.1"/>
    <property type="molecule type" value="Genomic_DNA"/>
</dbReference>
<keyword evidence="1" id="KW-0812">Transmembrane</keyword>
<dbReference type="PANTHER" id="PTHR34144">
    <property type="entry name" value="CHROMOSOME 8, WHOLE GENOME SHOTGUN SEQUENCE"/>
    <property type="match status" value="1"/>
</dbReference>
<gene>
    <name evidence="2" type="ORF">ASPCAL10925</name>
</gene>
<name>A0A0U5G896_ASPCI</name>
<dbReference type="STRING" id="454130.A0A0U5G896"/>
<evidence type="ECO:0000313" key="3">
    <source>
        <dbReference type="Proteomes" id="UP000054771"/>
    </source>
</evidence>
<reference evidence="3" key="1">
    <citation type="journal article" date="2016" name="Genome Announc.">
        <title>Draft genome sequences of fungus Aspergillus calidoustus.</title>
        <authorList>
            <person name="Horn F."/>
            <person name="Linde J."/>
            <person name="Mattern D.J."/>
            <person name="Walther G."/>
            <person name="Guthke R."/>
            <person name="Scherlach K."/>
            <person name="Martin K."/>
            <person name="Brakhage A.A."/>
            <person name="Petzke L."/>
            <person name="Valiante V."/>
        </authorList>
    </citation>
    <scope>NUCLEOTIDE SEQUENCE [LARGE SCALE GENOMIC DNA]</scope>
    <source>
        <strain evidence="3">SF006504</strain>
    </source>
</reference>
<protein>
    <recommendedName>
        <fullName evidence="4">Glycosyltransferase family 69 protein</fullName>
    </recommendedName>
</protein>
<dbReference type="Pfam" id="PF11735">
    <property type="entry name" value="CAP59_mtransfer"/>
    <property type="match status" value="1"/>
</dbReference>
<evidence type="ECO:0000313" key="2">
    <source>
        <dbReference type="EMBL" id="CEL07771.1"/>
    </source>
</evidence>
<dbReference type="AlphaFoldDB" id="A0A0U5G896"/>
<accession>A0A0U5G896</accession>
<keyword evidence="1" id="KW-1133">Transmembrane helix</keyword>
<dbReference type="OrthoDB" id="262547at2759"/>
<dbReference type="PANTHER" id="PTHR34144:SF7">
    <property type="entry name" value="EXPORT PROTEIN (CAP59), PUTATIVE (AFU_ORTHOLOGUE AFUA_7G05020)-RELATED"/>
    <property type="match status" value="1"/>
</dbReference>
<keyword evidence="3" id="KW-1185">Reference proteome</keyword>